<proteinExistence type="predicted"/>
<dbReference type="Proteomes" id="UP000035159">
    <property type="component" value="Chromosome"/>
</dbReference>
<sequence length="284" mass="31065">MKRTAAVLMILMIVVTLFAFDPFLVQTGGNQALARGYWAGYGSPSDLFGIMNHGFSPQVLEYRRSGSTTYERELHLALFDPSDGGMAGLLEYTFDIGLIGDYRALSYLVSSGLNPATNFGVKIKLEVENITSPPVNTYWLSLSAGVTGITLPYLEYVAAFENALLWSSGSSAIAERLDILVGLRFVFDLLHIGIEVGTRSGMNVRYAGISTELQLLPGLLIRGGFSYNVDLNWQNFDRVVGGGLEFRAGNMKFSAGVGANLDNTITDNNIDIEFMWGASFYGEW</sequence>
<dbReference type="EMBL" id="CP011232">
    <property type="protein sequence ID" value="AKI96546.1"/>
    <property type="molecule type" value="Genomic_DNA"/>
</dbReference>
<dbReference type="AlphaFoldDB" id="A0A0G2Z8Z8"/>
<dbReference type="PATRIC" id="fig|1330330.3.peg.89"/>
<evidence type="ECO:0000313" key="2">
    <source>
        <dbReference type="Proteomes" id="UP000035159"/>
    </source>
</evidence>
<dbReference type="KEGG" id="kpf:IX53_00460"/>
<dbReference type="OrthoDB" id="43182at2"/>
<accession>A0A0G2Z8Z8</accession>
<organism evidence="1 2">
    <name type="scientific">Kosmotoga pacifica</name>
    <dbReference type="NCBI Taxonomy" id="1330330"/>
    <lineage>
        <taxon>Bacteria</taxon>
        <taxon>Thermotogati</taxon>
        <taxon>Thermotogota</taxon>
        <taxon>Thermotogae</taxon>
        <taxon>Kosmotogales</taxon>
        <taxon>Kosmotogaceae</taxon>
        <taxon>Kosmotoga</taxon>
    </lineage>
</organism>
<name>A0A0G2Z8Z8_9BACT</name>
<dbReference type="STRING" id="1330330.IX53_00460"/>
<keyword evidence="2" id="KW-1185">Reference proteome</keyword>
<reference evidence="1 2" key="1">
    <citation type="submission" date="2015-04" db="EMBL/GenBank/DDBJ databases">
        <title>Complete Genome Sequence of Kosmotoga pacifica SLHLJ1.</title>
        <authorList>
            <person name="Jiang L.J."/>
            <person name="Shao Z.Z."/>
            <person name="Jebbar M."/>
        </authorList>
    </citation>
    <scope>NUCLEOTIDE SEQUENCE [LARGE SCALE GENOMIC DNA]</scope>
    <source>
        <strain evidence="1 2">SLHLJ1</strain>
    </source>
</reference>
<evidence type="ECO:0000313" key="1">
    <source>
        <dbReference type="EMBL" id="AKI96546.1"/>
    </source>
</evidence>
<gene>
    <name evidence="1" type="ORF">IX53_00460</name>
</gene>
<dbReference type="RefSeq" id="WP_047753681.1">
    <property type="nucleotide sequence ID" value="NZ_CAJUHA010000002.1"/>
</dbReference>
<evidence type="ECO:0008006" key="3">
    <source>
        <dbReference type="Google" id="ProtNLM"/>
    </source>
</evidence>
<protein>
    <recommendedName>
        <fullName evidence="3">DUF5723 domain-containing protein</fullName>
    </recommendedName>
</protein>